<keyword evidence="3" id="KW-1185">Reference proteome</keyword>
<dbReference type="AlphaFoldDB" id="A0A0E3M859"/>
<dbReference type="HOGENOM" id="CLU_134973_12_0_9"/>
<dbReference type="InterPro" id="IPR006121">
    <property type="entry name" value="HMA_dom"/>
</dbReference>
<dbReference type="STRING" id="1548.CSCA_4040"/>
<name>A0A0E3M859_CLOSL</name>
<evidence type="ECO:0000259" key="1">
    <source>
        <dbReference type="PROSITE" id="PS50846"/>
    </source>
</evidence>
<dbReference type="InterPro" id="IPR036163">
    <property type="entry name" value="HMA_dom_sf"/>
</dbReference>
<dbReference type="RefSeq" id="WP_029161163.1">
    <property type="nucleotide sequence ID" value="NZ_CP009933.1"/>
</dbReference>
<dbReference type="KEGG" id="csq:CSCA_4040"/>
<gene>
    <name evidence="2" type="ORF">CSCA_4040</name>
</gene>
<feature type="domain" description="HMA" evidence="1">
    <location>
        <begin position="1"/>
        <end position="67"/>
    </location>
</feature>
<dbReference type="GO" id="GO:0046872">
    <property type="term" value="F:metal ion binding"/>
    <property type="evidence" value="ECO:0007669"/>
    <property type="project" value="InterPro"/>
</dbReference>
<protein>
    <recommendedName>
        <fullName evidence="1">HMA domain-containing protein</fullName>
    </recommendedName>
</protein>
<sequence>MKSVLKIYNMNTAEDINKIRMAVSSNEGVVACQINKDKGEVNIVYDDYFVNNDKLIQSIEDLGYIVF</sequence>
<dbReference type="Proteomes" id="UP000033115">
    <property type="component" value="Chromosome"/>
</dbReference>
<proteinExistence type="predicted"/>
<dbReference type="SUPFAM" id="SSF55008">
    <property type="entry name" value="HMA, heavy metal-associated domain"/>
    <property type="match status" value="1"/>
</dbReference>
<evidence type="ECO:0000313" key="2">
    <source>
        <dbReference type="EMBL" id="AKA71165.1"/>
    </source>
</evidence>
<dbReference type="PROSITE" id="PS50846">
    <property type="entry name" value="HMA_2"/>
    <property type="match status" value="1"/>
</dbReference>
<reference evidence="2 3" key="1">
    <citation type="journal article" date="2015" name="J. Biotechnol.">
        <title>Complete genome sequence of a malodorant-producing acetogen, Clostridium scatologenes ATCC 25775(T).</title>
        <authorList>
            <person name="Zhu Z."/>
            <person name="Guo T."/>
            <person name="Zheng H."/>
            <person name="Song T."/>
            <person name="Ouyang P."/>
            <person name="Xie J."/>
        </authorList>
    </citation>
    <scope>NUCLEOTIDE SEQUENCE [LARGE SCALE GENOMIC DNA]</scope>
    <source>
        <strain evidence="2 3">ATCC 25775</strain>
    </source>
</reference>
<accession>A0A0E3M859</accession>
<dbReference type="CDD" id="cd00371">
    <property type="entry name" value="HMA"/>
    <property type="match status" value="1"/>
</dbReference>
<evidence type="ECO:0000313" key="3">
    <source>
        <dbReference type="Proteomes" id="UP000033115"/>
    </source>
</evidence>
<dbReference type="EMBL" id="CP009933">
    <property type="protein sequence ID" value="AKA71165.1"/>
    <property type="molecule type" value="Genomic_DNA"/>
</dbReference>
<organism evidence="2 3">
    <name type="scientific">Clostridium scatologenes</name>
    <dbReference type="NCBI Taxonomy" id="1548"/>
    <lineage>
        <taxon>Bacteria</taxon>
        <taxon>Bacillati</taxon>
        <taxon>Bacillota</taxon>
        <taxon>Clostridia</taxon>
        <taxon>Eubacteriales</taxon>
        <taxon>Clostridiaceae</taxon>
        <taxon>Clostridium</taxon>
    </lineage>
</organism>
<dbReference type="Gene3D" id="3.30.70.100">
    <property type="match status" value="1"/>
</dbReference>